<keyword evidence="3" id="KW-1185">Reference proteome</keyword>
<evidence type="ECO:0000313" key="3">
    <source>
        <dbReference type="Proteomes" id="UP000550707"/>
    </source>
</evidence>
<evidence type="ECO:0000313" key="2">
    <source>
        <dbReference type="EMBL" id="KAF6489916.1"/>
    </source>
</evidence>
<proteinExistence type="predicted"/>
<dbReference type="Proteomes" id="UP000550707">
    <property type="component" value="Unassembled WGS sequence"/>
</dbReference>
<name>A0A7J8IZ46_MOLMO</name>
<dbReference type="InParanoid" id="A0A7J8IZ46"/>
<dbReference type="AlphaFoldDB" id="A0A7J8IZ46"/>
<feature type="compositionally biased region" description="Basic and acidic residues" evidence="1">
    <location>
        <begin position="96"/>
        <end position="109"/>
    </location>
</feature>
<accession>A0A7J8IZ46</accession>
<dbReference type="EMBL" id="JACASF010000003">
    <property type="protein sequence ID" value="KAF6489916.1"/>
    <property type="molecule type" value="Genomic_DNA"/>
</dbReference>
<feature type="region of interest" description="Disordered" evidence="1">
    <location>
        <begin position="96"/>
        <end position="121"/>
    </location>
</feature>
<organism evidence="2 3">
    <name type="scientific">Molossus molossus</name>
    <name type="common">Pallas' mastiff bat</name>
    <name type="synonym">Vespertilio molossus</name>
    <dbReference type="NCBI Taxonomy" id="27622"/>
    <lineage>
        <taxon>Eukaryota</taxon>
        <taxon>Metazoa</taxon>
        <taxon>Chordata</taxon>
        <taxon>Craniata</taxon>
        <taxon>Vertebrata</taxon>
        <taxon>Euteleostomi</taxon>
        <taxon>Mammalia</taxon>
        <taxon>Eutheria</taxon>
        <taxon>Laurasiatheria</taxon>
        <taxon>Chiroptera</taxon>
        <taxon>Yangochiroptera</taxon>
        <taxon>Molossidae</taxon>
        <taxon>Molossus</taxon>
    </lineage>
</organism>
<gene>
    <name evidence="2" type="ORF">HJG59_010311</name>
</gene>
<sequence length="121" mass="14112">MVKQRNKSQLKTQEISTEDDINKMQLSKLTELEFRAMILMKLNSMCKGINTISKDLETLKINQLEMKNHQEEMKNDIAEIKDTLEGLNSRVEEAEDRISELEDRVEKKSSIQKTKGKKKNN</sequence>
<evidence type="ECO:0000256" key="1">
    <source>
        <dbReference type="SAM" id="MobiDB-lite"/>
    </source>
</evidence>
<reference evidence="2 3" key="1">
    <citation type="journal article" date="2020" name="Nature">
        <title>Six reference-quality genomes reveal evolution of bat adaptations.</title>
        <authorList>
            <person name="Jebb D."/>
            <person name="Huang Z."/>
            <person name="Pippel M."/>
            <person name="Hughes G.M."/>
            <person name="Lavrichenko K."/>
            <person name="Devanna P."/>
            <person name="Winkler S."/>
            <person name="Jermiin L.S."/>
            <person name="Skirmuntt E.C."/>
            <person name="Katzourakis A."/>
            <person name="Burkitt-Gray L."/>
            <person name="Ray D.A."/>
            <person name="Sullivan K.A.M."/>
            <person name="Roscito J.G."/>
            <person name="Kirilenko B.M."/>
            <person name="Davalos L.M."/>
            <person name="Corthals A.P."/>
            <person name="Power M.L."/>
            <person name="Jones G."/>
            <person name="Ransome R.D."/>
            <person name="Dechmann D.K.N."/>
            <person name="Locatelli A.G."/>
            <person name="Puechmaille S.J."/>
            <person name="Fedrigo O."/>
            <person name="Jarvis E.D."/>
            <person name="Hiller M."/>
            <person name="Vernes S.C."/>
            <person name="Myers E.W."/>
            <person name="Teeling E.C."/>
        </authorList>
    </citation>
    <scope>NUCLEOTIDE SEQUENCE [LARGE SCALE GENOMIC DNA]</scope>
    <source>
        <strain evidence="2">MMolMol1</strain>
        <tissue evidence="2">Muscle</tissue>
    </source>
</reference>
<comment type="caution">
    <text evidence="2">The sequence shown here is derived from an EMBL/GenBank/DDBJ whole genome shotgun (WGS) entry which is preliminary data.</text>
</comment>
<protein>
    <submittedName>
        <fullName evidence="2">Uncharacterized protein</fullName>
    </submittedName>
</protein>
<dbReference type="Gene3D" id="1.20.1480.30">
    <property type="entry name" value="Designed four-helix bundle protein"/>
    <property type="match status" value="1"/>
</dbReference>